<comment type="similarity">
    <text evidence="2">Belongs to the UPF0719 family.</text>
</comment>
<evidence type="ECO:0000256" key="1">
    <source>
        <dbReference type="ARBA" id="ARBA00004651"/>
    </source>
</evidence>
<evidence type="ECO:0000313" key="9">
    <source>
        <dbReference type="Proteomes" id="UP001208017"/>
    </source>
</evidence>
<evidence type="ECO:0000256" key="5">
    <source>
        <dbReference type="ARBA" id="ARBA00022989"/>
    </source>
</evidence>
<dbReference type="PANTHER" id="PTHR40043:SF1">
    <property type="entry name" value="UPF0719 INNER MEMBRANE PROTEIN YJFL"/>
    <property type="match status" value="1"/>
</dbReference>
<dbReference type="Proteomes" id="UP001208017">
    <property type="component" value="Unassembled WGS sequence"/>
</dbReference>
<dbReference type="EMBL" id="JAPMLT010000007">
    <property type="protein sequence ID" value="MCX7570861.1"/>
    <property type="molecule type" value="Genomic_DNA"/>
</dbReference>
<accession>A0ABT3X5F3</accession>
<dbReference type="Pfam" id="PF03994">
    <property type="entry name" value="DUF350"/>
    <property type="match status" value="1"/>
</dbReference>
<dbReference type="RefSeq" id="WP_267152109.1">
    <property type="nucleotide sequence ID" value="NZ_JAPMLT010000007.1"/>
</dbReference>
<proteinExistence type="inferred from homology"/>
<dbReference type="PANTHER" id="PTHR40043">
    <property type="entry name" value="UPF0719 INNER MEMBRANE PROTEIN YJFL"/>
    <property type="match status" value="1"/>
</dbReference>
<feature type="transmembrane region" description="Helical" evidence="7">
    <location>
        <begin position="12"/>
        <end position="32"/>
    </location>
</feature>
<name>A0ABT3X5F3_9BACL</name>
<feature type="transmembrane region" description="Helical" evidence="7">
    <location>
        <begin position="121"/>
        <end position="144"/>
    </location>
</feature>
<evidence type="ECO:0000256" key="3">
    <source>
        <dbReference type="ARBA" id="ARBA00022475"/>
    </source>
</evidence>
<evidence type="ECO:0000256" key="7">
    <source>
        <dbReference type="SAM" id="Phobius"/>
    </source>
</evidence>
<keyword evidence="6 7" id="KW-0472">Membrane</keyword>
<keyword evidence="9" id="KW-1185">Reference proteome</keyword>
<gene>
    <name evidence="8" type="ORF">OS242_12930</name>
</gene>
<organism evidence="8 9">
    <name type="scientific">Tumebacillus lacus</name>
    <dbReference type="NCBI Taxonomy" id="2995335"/>
    <lineage>
        <taxon>Bacteria</taxon>
        <taxon>Bacillati</taxon>
        <taxon>Bacillota</taxon>
        <taxon>Bacilli</taxon>
        <taxon>Bacillales</taxon>
        <taxon>Alicyclobacillaceae</taxon>
        <taxon>Tumebacillus</taxon>
    </lineage>
</organism>
<keyword evidence="4 7" id="KW-0812">Transmembrane</keyword>
<evidence type="ECO:0000313" key="8">
    <source>
        <dbReference type="EMBL" id="MCX7570861.1"/>
    </source>
</evidence>
<protein>
    <submittedName>
        <fullName evidence="8">DUF350 domain-containing protein</fullName>
    </submittedName>
</protein>
<feature type="transmembrane region" description="Helical" evidence="7">
    <location>
        <begin position="89"/>
        <end position="109"/>
    </location>
</feature>
<sequence>MASQWESIFNFLIYLGVTLPLMGFGIFVFAITTPYSEFKLIRDGGAESGDPQKQAAAKAAAHDLGGKIIGLALVLASAIYHSLGVTDLLIWGAIGIVAQVLVFYVFELVTPFRVISEIPKGNVSVGLFASRLSIATGLLMAALISY</sequence>
<comment type="caution">
    <text evidence="8">The sequence shown here is derived from an EMBL/GenBank/DDBJ whole genome shotgun (WGS) entry which is preliminary data.</text>
</comment>
<comment type="subcellular location">
    <subcellularLocation>
        <location evidence="1">Cell membrane</location>
        <topology evidence="1">Multi-pass membrane protein</topology>
    </subcellularLocation>
</comment>
<evidence type="ECO:0000256" key="6">
    <source>
        <dbReference type="ARBA" id="ARBA00023136"/>
    </source>
</evidence>
<reference evidence="8 9" key="1">
    <citation type="submission" date="2022-11" db="EMBL/GenBank/DDBJ databases">
        <title>Study of microbial diversity in lake waters.</title>
        <authorList>
            <person name="Zhang J."/>
        </authorList>
    </citation>
    <scope>NUCLEOTIDE SEQUENCE [LARGE SCALE GENOMIC DNA]</scope>
    <source>
        <strain evidence="8 9">DT12</strain>
    </source>
</reference>
<evidence type="ECO:0000256" key="4">
    <source>
        <dbReference type="ARBA" id="ARBA00022692"/>
    </source>
</evidence>
<keyword evidence="5 7" id="KW-1133">Transmembrane helix</keyword>
<keyword evidence="3" id="KW-1003">Cell membrane</keyword>
<evidence type="ECO:0000256" key="2">
    <source>
        <dbReference type="ARBA" id="ARBA00005779"/>
    </source>
</evidence>
<dbReference type="InterPro" id="IPR007140">
    <property type="entry name" value="DUF350"/>
</dbReference>